<evidence type="ECO:0000256" key="10">
    <source>
        <dbReference type="ARBA" id="ARBA00023098"/>
    </source>
</evidence>
<dbReference type="GO" id="GO:0008117">
    <property type="term" value="F:sphinganine-1-phosphate aldolase activity"/>
    <property type="evidence" value="ECO:0007669"/>
    <property type="project" value="UniProtKB-EC"/>
</dbReference>
<comment type="cofactor">
    <cofactor evidence="1 16">
        <name>pyridoxal 5'-phosphate</name>
        <dbReference type="ChEBI" id="CHEBI:597326"/>
    </cofactor>
</comment>
<dbReference type="SUPFAM" id="SSF53383">
    <property type="entry name" value="PLP-dependent transferases"/>
    <property type="match status" value="1"/>
</dbReference>
<keyword evidence="10" id="KW-0443">Lipid metabolism</keyword>
<dbReference type="FunFam" id="6.10.140.2150:FF:000001">
    <property type="entry name" value="Sphingosine-1-phosphate lyase 1"/>
    <property type="match status" value="1"/>
</dbReference>
<dbReference type="Gene3D" id="3.90.1150.10">
    <property type="entry name" value="Aspartate Aminotransferase, domain 1"/>
    <property type="match status" value="1"/>
</dbReference>
<dbReference type="GO" id="GO:0005789">
    <property type="term" value="C:endoplasmic reticulum membrane"/>
    <property type="evidence" value="ECO:0007669"/>
    <property type="project" value="UniProtKB-SubCell"/>
</dbReference>
<evidence type="ECO:0000256" key="13">
    <source>
        <dbReference type="ARBA" id="ARBA00038302"/>
    </source>
</evidence>
<dbReference type="PANTHER" id="PTHR42735">
    <property type="match status" value="1"/>
</dbReference>
<keyword evidence="5" id="KW-0812">Transmembrane</keyword>
<evidence type="ECO:0000256" key="8">
    <source>
        <dbReference type="ARBA" id="ARBA00022919"/>
    </source>
</evidence>
<evidence type="ECO:0000256" key="17">
    <source>
        <dbReference type="SAM" id="MobiDB-lite"/>
    </source>
</evidence>
<dbReference type="InterPro" id="IPR002129">
    <property type="entry name" value="PyrdxlP-dep_de-COase"/>
</dbReference>
<evidence type="ECO:0000256" key="4">
    <source>
        <dbReference type="ARBA" id="ARBA00004991"/>
    </source>
</evidence>
<dbReference type="GO" id="GO:0030170">
    <property type="term" value="F:pyridoxal phosphate binding"/>
    <property type="evidence" value="ECO:0007669"/>
    <property type="project" value="InterPro"/>
</dbReference>
<dbReference type="InterPro" id="IPR015422">
    <property type="entry name" value="PyrdxlP-dep_Trfase_small"/>
</dbReference>
<name>A0A9N6ZEF3_9CRUS</name>
<evidence type="ECO:0000256" key="15">
    <source>
        <dbReference type="ARBA" id="ARBA00042568"/>
    </source>
</evidence>
<evidence type="ECO:0000256" key="1">
    <source>
        <dbReference type="ARBA" id="ARBA00001933"/>
    </source>
</evidence>
<gene>
    <name evidence="18" type="primary">EOG090X051L</name>
</gene>
<dbReference type="GO" id="GO:0019752">
    <property type="term" value="P:carboxylic acid metabolic process"/>
    <property type="evidence" value="ECO:0007669"/>
    <property type="project" value="InterPro"/>
</dbReference>
<keyword evidence="12" id="KW-0456">Lyase</keyword>
<keyword evidence="7 16" id="KW-0663">Pyridoxal phosphate</keyword>
<dbReference type="Gene3D" id="6.10.140.2150">
    <property type="match status" value="1"/>
</dbReference>
<feature type="region of interest" description="Disordered" evidence="17">
    <location>
        <begin position="1"/>
        <end position="58"/>
    </location>
</feature>
<evidence type="ECO:0000256" key="7">
    <source>
        <dbReference type="ARBA" id="ARBA00022898"/>
    </source>
</evidence>
<evidence type="ECO:0000256" key="2">
    <source>
        <dbReference type="ARBA" id="ARBA00004389"/>
    </source>
</evidence>
<accession>A0A9N6ZEF3</accession>
<evidence type="ECO:0000256" key="9">
    <source>
        <dbReference type="ARBA" id="ARBA00022989"/>
    </source>
</evidence>
<feature type="compositionally biased region" description="Polar residues" evidence="17">
    <location>
        <begin position="1"/>
        <end position="11"/>
    </location>
</feature>
<keyword evidence="11" id="KW-0472">Membrane</keyword>
<dbReference type="GO" id="GO:0030149">
    <property type="term" value="P:sphingolipid catabolic process"/>
    <property type="evidence" value="ECO:0007669"/>
    <property type="project" value="TreeGrafter"/>
</dbReference>
<dbReference type="InterPro" id="IPR015421">
    <property type="entry name" value="PyrdxlP-dep_Trfase_major"/>
</dbReference>
<comment type="subcellular location">
    <subcellularLocation>
        <location evidence="2">Endoplasmic reticulum membrane</location>
        <topology evidence="2">Single-pass membrane protein</topology>
    </subcellularLocation>
</comment>
<dbReference type="EMBL" id="OC978098">
    <property type="protein sequence ID" value="CAG4634753.1"/>
    <property type="molecule type" value="Genomic_DNA"/>
</dbReference>
<feature type="compositionally biased region" description="Polar residues" evidence="17">
    <location>
        <begin position="99"/>
        <end position="108"/>
    </location>
</feature>
<feature type="modified residue" description="N6-(pyridoxal phosphate)lysine" evidence="16">
    <location>
        <position position="478"/>
    </location>
</feature>
<dbReference type="PANTHER" id="PTHR42735:SF6">
    <property type="entry name" value="SPHINGOSINE-1-PHOSPHATE LYASE 1"/>
    <property type="match status" value="1"/>
</dbReference>
<keyword evidence="6" id="KW-0256">Endoplasmic reticulum</keyword>
<proteinExistence type="inferred from homology"/>
<evidence type="ECO:0000256" key="11">
    <source>
        <dbReference type="ARBA" id="ARBA00023136"/>
    </source>
</evidence>
<evidence type="ECO:0000256" key="14">
    <source>
        <dbReference type="ARBA" id="ARBA00038965"/>
    </source>
</evidence>
<evidence type="ECO:0000256" key="16">
    <source>
        <dbReference type="PIRSR" id="PIRSR602129-50"/>
    </source>
</evidence>
<feature type="compositionally biased region" description="Acidic residues" evidence="17">
    <location>
        <begin position="109"/>
        <end position="120"/>
    </location>
</feature>
<feature type="region of interest" description="Disordered" evidence="17">
    <location>
        <begin position="91"/>
        <end position="148"/>
    </location>
</feature>
<organism evidence="18">
    <name type="scientific">Alona affinis</name>
    <dbReference type="NCBI Taxonomy" id="381656"/>
    <lineage>
        <taxon>Eukaryota</taxon>
        <taxon>Metazoa</taxon>
        <taxon>Ecdysozoa</taxon>
        <taxon>Arthropoda</taxon>
        <taxon>Crustacea</taxon>
        <taxon>Branchiopoda</taxon>
        <taxon>Diplostraca</taxon>
        <taxon>Cladocera</taxon>
        <taxon>Anomopoda</taxon>
        <taxon>Chydoridae</taxon>
        <taxon>Alona</taxon>
    </lineage>
</organism>
<comment type="pathway">
    <text evidence="3">Lipid metabolism; sphingolipid metabolism.</text>
</comment>
<dbReference type="Pfam" id="PF00282">
    <property type="entry name" value="Pyridoxal_deC"/>
    <property type="match status" value="1"/>
</dbReference>
<protein>
    <recommendedName>
        <fullName evidence="14">sphinganine-1-phosphate aldolase</fullName>
        <ecNumber evidence="14">4.1.2.27</ecNumber>
    </recommendedName>
    <alternativeName>
        <fullName evidence="15">Sphingosine-1-phosphate aldolase</fullName>
    </alternativeName>
</protein>
<reference evidence="18" key="1">
    <citation type="submission" date="2021-04" db="EMBL/GenBank/DDBJ databases">
        <authorList>
            <person name="Cornetti L."/>
        </authorList>
    </citation>
    <scope>NUCLEOTIDE SEQUENCE</scope>
</reference>
<dbReference type="FunFam" id="3.40.640.10:FF:000020">
    <property type="entry name" value="sphingosine-1-phosphate lyase 1"/>
    <property type="match status" value="1"/>
</dbReference>
<sequence>METMSRNTLAVVSNPPAGLRRGLSSSPNFNGAGQRPKSSLPAGHNAIKVSSKPPSSSNNLGLLGPICWRLPPVTPGDYVEKQSEQERGCLLLADRPLRNSDSSQTWSSEENDSSDVEGAENEGSSSSGKELKGGKSGEQIEETEPVLRDTAEERLKDVSPLKVIVITAGATYSLALLQNFINKEPEYTLTQRAKKVIFHLIRRIPKVKRMVEVERKKVQIKLEDDMNKFTASMDVYNQLPMQGRSSSEILKEAEIYLDLGDCDWEAGSLSGCVYNADKEVTKLVTQIYGMSAWSNPLHPDVFPGIRKMEAEIVQMGIRMFHGGPNACGTMTSGGSESLLLVCKAYRDYAREVKGILHPEILIPASGHAAFDKAAQLYRMRLTRVPLDPVTMKVDIKAYKRAITKNTCLLLGSAPGFPHGVIDDIMQIAALGLKYDIPVHVDACLGGFIVAFMDKAGAPLAPFDFRVKGVTSISADTHKYGYAPKGSSLILYSDPKYRQHQFSIATEWPGGLYASPTLAGSRPGGLIAACWASMMFYGESGYVEATKKIVAIHRYIEKGLREIDGIRIMGKPDACIVAFDSPIFNIYMVSDFMSKKGWHLSPLQFPPGIHLTITYLHTREGVAKQFLDDIREAVAEIKKNPGAYTEGSTVVYGTTASIPDRSLVSEITGIFLDSLYSLKQTDGQNLKEVSNGNHNKA</sequence>
<dbReference type="InterPro" id="IPR015424">
    <property type="entry name" value="PyrdxlP-dep_Trfase"/>
</dbReference>
<keyword evidence="9" id="KW-1133">Transmembrane helix</keyword>
<evidence type="ECO:0000313" key="18">
    <source>
        <dbReference type="EMBL" id="CAG4634753.1"/>
    </source>
</evidence>
<keyword evidence="8" id="KW-0746">Sphingolipid metabolism</keyword>
<dbReference type="AlphaFoldDB" id="A0A9N6ZEF3"/>
<evidence type="ECO:0000256" key="3">
    <source>
        <dbReference type="ARBA" id="ARBA00004760"/>
    </source>
</evidence>
<dbReference type="EC" id="4.1.2.27" evidence="14"/>
<evidence type="ECO:0000256" key="12">
    <source>
        <dbReference type="ARBA" id="ARBA00023239"/>
    </source>
</evidence>
<comment type="pathway">
    <text evidence="4">Sphingolipid metabolism.</text>
</comment>
<evidence type="ECO:0000256" key="5">
    <source>
        <dbReference type="ARBA" id="ARBA00022692"/>
    </source>
</evidence>
<dbReference type="InterPro" id="IPR050477">
    <property type="entry name" value="GrpII_AminoAcid_Decarb"/>
</dbReference>
<evidence type="ECO:0000256" key="6">
    <source>
        <dbReference type="ARBA" id="ARBA00022824"/>
    </source>
</evidence>
<dbReference type="Gene3D" id="3.40.640.10">
    <property type="entry name" value="Type I PLP-dependent aspartate aminotransferase-like (Major domain)"/>
    <property type="match status" value="1"/>
</dbReference>
<comment type="similarity">
    <text evidence="13">Belongs to the group II decarboxylase family. Sphingosine-1-phosphate lyase subfamily.</text>
</comment>